<organism evidence="1">
    <name type="scientific">marine sediment metagenome</name>
    <dbReference type="NCBI Taxonomy" id="412755"/>
    <lineage>
        <taxon>unclassified sequences</taxon>
        <taxon>metagenomes</taxon>
        <taxon>ecological metagenomes</taxon>
    </lineage>
</organism>
<proteinExistence type="predicted"/>
<name>A0A0F9B6M3_9ZZZZ</name>
<reference evidence="1" key="1">
    <citation type="journal article" date="2015" name="Nature">
        <title>Complex archaea that bridge the gap between prokaryotes and eukaryotes.</title>
        <authorList>
            <person name="Spang A."/>
            <person name="Saw J.H."/>
            <person name="Jorgensen S.L."/>
            <person name="Zaremba-Niedzwiedzka K."/>
            <person name="Martijn J."/>
            <person name="Lind A.E."/>
            <person name="van Eijk R."/>
            <person name="Schleper C."/>
            <person name="Guy L."/>
            <person name="Ettema T.J."/>
        </authorList>
    </citation>
    <scope>NUCLEOTIDE SEQUENCE</scope>
</reference>
<comment type="caution">
    <text evidence="1">The sequence shown here is derived from an EMBL/GenBank/DDBJ whole genome shotgun (WGS) entry which is preliminary data.</text>
</comment>
<protein>
    <submittedName>
        <fullName evidence="1">Uncharacterized protein</fullName>
    </submittedName>
</protein>
<accession>A0A0F9B6M3</accession>
<sequence length="61" mass="7111">MTREQMIDEAVRRVLRDWVGPHTQDIEDHFFDPSNGKILRAGIRAEFRRLVAGTLFPARDC</sequence>
<feature type="non-terminal residue" evidence="1">
    <location>
        <position position="61"/>
    </location>
</feature>
<dbReference type="AlphaFoldDB" id="A0A0F9B6M3"/>
<evidence type="ECO:0000313" key="1">
    <source>
        <dbReference type="EMBL" id="KKL09442.1"/>
    </source>
</evidence>
<dbReference type="EMBL" id="LAZR01042479">
    <property type="protein sequence ID" value="KKL09442.1"/>
    <property type="molecule type" value="Genomic_DNA"/>
</dbReference>
<gene>
    <name evidence="1" type="ORF">LCGC14_2565780</name>
</gene>